<evidence type="ECO:0000256" key="1">
    <source>
        <dbReference type="SAM" id="Phobius"/>
    </source>
</evidence>
<organism evidence="2 3">
    <name type="scientific">Natrarchaeobius chitinivorans</name>
    <dbReference type="NCBI Taxonomy" id="1679083"/>
    <lineage>
        <taxon>Archaea</taxon>
        <taxon>Methanobacteriati</taxon>
        <taxon>Methanobacteriota</taxon>
        <taxon>Stenosarchaea group</taxon>
        <taxon>Halobacteria</taxon>
        <taxon>Halobacteriales</taxon>
        <taxon>Natrialbaceae</taxon>
        <taxon>Natrarchaeobius</taxon>
    </lineage>
</organism>
<proteinExistence type="predicted"/>
<feature type="transmembrane region" description="Helical" evidence="1">
    <location>
        <begin position="459"/>
        <end position="480"/>
    </location>
</feature>
<dbReference type="EMBL" id="REFZ01000006">
    <property type="protein sequence ID" value="RQH00254.1"/>
    <property type="molecule type" value="Genomic_DNA"/>
</dbReference>
<evidence type="ECO:0000313" key="3">
    <source>
        <dbReference type="Proteomes" id="UP000281431"/>
    </source>
</evidence>
<dbReference type="AlphaFoldDB" id="A0A3N6M949"/>
<feature type="transmembrane region" description="Helical" evidence="1">
    <location>
        <begin position="392"/>
        <end position="412"/>
    </location>
</feature>
<feature type="transmembrane region" description="Helical" evidence="1">
    <location>
        <begin position="252"/>
        <end position="270"/>
    </location>
</feature>
<feature type="transmembrane region" description="Helical" evidence="1">
    <location>
        <begin position="291"/>
        <end position="312"/>
    </location>
</feature>
<keyword evidence="3" id="KW-1185">Reference proteome</keyword>
<comment type="caution">
    <text evidence="2">The sequence shown here is derived from an EMBL/GenBank/DDBJ whole genome shotgun (WGS) entry which is preliminary data.</text>
</comment>
<keyword evidence="1" id="KW-0472">Membrane</keyword>
<dbReference type="OrthoDB" id="137309at2157"/>
<feature type="transmembrane region" description="Helical" evidence="1">
    <location>
        <begin position="360"/>
        <end position="380"/>
    </location>
</feature>
<dbReference type="Proteomes" id="UP000281431">
    <property type="component" value="Unassembled WGS sequence"/>
</dbReference>
<accession>A0A3N6M949</accession>
<feature type="transmembrane region" description="Helical" evidence="1">
    <location>
        <begin position="206"/>
        <end position="222"/>
    </location>
</feature>
<gene>
    <name evidence="2" type="ORF">EA472_10310</name>
</gene>
<feature type="transmembrane region" description="Helical" evidence="1">
    <location>
        <begin position="12"/>
        <end position="31"/>
    </location>
</feature>
<feature type="transmembrane region" description="Helical" evidence="1">
    <location>
        <begin position="80"/>
        <end position="98"/>
    </location>
</feature>
<sequence length="602" mass="64113">MSFHHAAAAEPFRKLALSMGFVALAVGVFVAHSTPATGYELSIYSMTPSPVWAALGVALFVSLAVALAPSSIDGWGNRPFALVLGGLVVTIVAGLPIVRGYHFFGHHDALTHFGWARGIADGSISPFSLLYPGIHTVSTFITAVVGIPISHALLLVVLLSTVAFVIFVPLTVGTIAPDPLAVVIAAFGAFLLLPVTTIATFMQPHAMTQTILLFALFVYLLVKYVTADDASGALAFAFALTAAAAVVYHPQYVAHVLVVCLAICAMQFLFPRIPFVSRTAVVRRMAGHRRLYGMTAFLIGAFAFWSANHGFFSGFVERAFSSALAYLLTGSGEAGASITAQGGSLAAIGASLGEIFFKLFFPHLVVTALATVLVLAVLLTGRPHRYPDVPAVTLYLAAGLFGLGALFVVYFVSVTNEMYFRVFGLMMVFGVILGSLALHEAILSLSARLSSRSVRTVAVAVLAVLLVLSLATVFASPYVYSQSQHVSQAQMHGYETSFESAEDGVDFAGFGAAPNRYADAIYAAETRTGAHATITPETFDEGPAEFYGTDRYLVVSQLDYDREVGAYQGLHYSEGDFDSIESHSDVDRVHANGEVTTYRVRA</sequence>
<evidence type="ECO:0000313" key="2">
    <source>
        <dbReference type="EMBL" id="RQH00254.1"/>
    </source>
</evidence>
<feature type="transmembrane region" description="Helical" evidence="1">
    <location>
        <begin position="140"/>
        <end position="168"/>
    </location>
</feature>
<feature type="transmembrane region" description="Helical" evidence="1">
    <location>
        <begin position="180"/>
        <end position="200"/>
    </location>
</feature>
<protein>
    <submittedName>
        <fullName evidence="2">MFS transporter</fullName>
    </submittedName>
</protein>
<feature type="transmembrane region" description="Helical" evidence="1">
    <location>
        <begin position="51"/>
        <end position="68"/>
    </location>
</feature>
<keyword evidence="1" id="KW-0812">Transmembrane</keyword>
<keyword evidence="1" id="KW-1133">Transmembrane helix</keyword>
<feature type="transmembrane region" description="Helical" evidence="1">
    <location>
        <begin position="229"/>
        <end position="246"/>
    </location>
</feature>
<reference evidence="2 3" key="1">
    <citation type="submission" date="2018-10" db="EMBL/GenBank/DDBJ databases">
        <title>Natrarchaeobius chitinivorans gen. nov., sp. nov., and Natrarchaeobius haloalkaliphilus sp. nov., alkaliphilic, chitin-utilizing haloarchaea from hypersaline alkaline lakes.</title>
        <authorList>
            <person name="Sorokin D.Y."/>
            <person name="Elcheninov A.G."/>
            <person name="Kostrikina N.A."/>
            <person name="Bale N.J."/>
            <person name="Sinninghe Damste J.S."/>
            <person name="Khijniak T.V."/>
            <person name="Kublanov I.V."/>
            <person name="Toshchakov S.V."/>
        </authorList>
    </citation>
    <scope>NUCLEOTIDE SEQUENCE [LARGE SCALE GENOMIC DNA]</scope>
    <source>
        <strain evidence="2 3">AArcht7</strain>
    </source>
</reference>
<feature type="transmembrane region" description="Helical" evidence="1">
    <location>
        <begin position="418"/>
        <end position="438"/>
    </location>
</feature>
<name>A0A3N6M949_NATCH</name>